<evidence type="ECO:0000313" key="2">
    <source>
        <dbReference type="EMBL" id="GGM41137.1"/>
    </source>
</evidence>
<keyword evidence="1" id="KW-0472">Membrane</keyword>
<reference evidence="2" key="1">
    <citation type="journal article" date="2014" name="Int. J. Syst. Evol. Microbiol.">
        <title>Complete genome sequence of Corynebacterium casei LMG S-19264T (=DSM 44701T), isolated from a smear-ripened cheese.</title>
        <authorList>
            <consortium name="US DOE Joint Genome Institute (JGI-PGF)"/>
            <person name="Walter F."/>
            <person name="Albersmeier A."/>
            <person name="Kalinowski J."/>
            <person name="Ruckert C."/>
        </authorList>
    </citation>
    <scope>NUCLEOTIDE SEQUENCE</scope>
    <source>
        <strain evidence="2">JCM 15759</strain>
    </source>
</reference>
<evidence type="ECO:0000256" key="1">
    <source>
        <dbReference type="SAM" id="Phobius"/>
    </source>
</evidence>
<dbReference type="Proteomes" id="UP001248536">
    <property type="component" value="Unassembled WGS sequence"/>
</dbReference>
<keyword evidence="5" id="KW-1185">Reference proteome</keyword>
<protein>
    <submittedName>
        <fullName evidence="2">Uncharacterized protein</fullName>
    </submittedName>
</protein>
<reference evidence="3 5" key="3">
    <citation type="submission" date="2022-06" db="EMBL/GenBank/DDBJ databases">
        <title>Haloarcula sp. a new haloarchaeum isolate from saline soil.</title>
        <authorList>
            <person name="Strakova D."/>
            <person name="Galisteo C."/>
            <person name="Sanchez-Porro C."/>
            <person name="Ventosa A."/>
        </authorList>
    </citation>
    <scope>NUCLEOTIDE SEQUENCE [LARGE SCALE GENOMIC DNA]</scope>
    <source>
        <strain evidence="3 5">JCM 15760</strain>
    </source>
</reference>
<evidence type="ECO:0000313" key="5">
    <source>
        <dbReference type="Proteomes" id="UP001248536"/>
    </source>
</evidence>
<feature type="transmembrane region" description="Helical" evidence="1">
    <location>
        <begin position="97"/>
        <end position="116"/>
    </location>
</feature>
<evidence type="ECO:0000313" key="3">
    <source>
        <dbReference type="EMBL" id="MDS0254514.1"/>
    </source>
</evidence>
<dbReference type="RefSeq" id="WP_005537399.1">
    <property type="nucleotide sequence ID" value="NZ_BAABDY010000004.1"/>
</dbReference>
<accession>A0A830FNB3</accession>
<name>A0A830FNB3_HALAR</name>
<dbReference type="EMBL" id="BMON01000002">
    <property type="protein sequence ID" value="GGM41137.1"/>
    <property type="molecule type" value="Genomic_DNA"/>
</dbReference>
<reference evidence="2" key="2">
    <citation type="submission" date="2020-09" db="EMBL/GenBank/DDBJ databases">
        <authorList>
            <person name="Sun Q."/>
            <person name="Ohkuma M."/>
        </authorList>
    </citation>
    <scope>NUCLEOTIDE SEQUENCE</scope>
    <source>
        <strain evidence="2">JCM 15759</strain>
    </source>
</reference>
<feature type="transmembrane region" description="Helical" evidence="1">
    <location>
        <begin position="64"/>
        <end position="85"/>
    </location>
</feature>
<keyword evidence="1" id="KW-1133">Transmembrane helix</keyword>
<dbReference type="AlphaFoldDB" id="A0A830FNB3"/>
<gene>
    <name evidence="2" type="ORF">GCM10009006_22930</name>
    <name evidence="3" type="ORF">NC662_12395</name>
</gene>
<comment type="caution">
    <text evidence="2">The sequence shown here is derived from an EMBL/GenBank/DDBJ whole genome shotgun (WGS) entry which is preliminary data.</text>
</comment>
<sequence length="126" mass="13527">MSGVRDINTSAATDVPAAIEAETDCIELVTEVGPSRSTFLPIPSDYPGMSATLREAVAEPVRDALPFLIITVLWVVVMVVLYGLFLVTKPSDITYDAWVHATVFVVPAIGFLGQVLQQALSGQHRA</sequence>
<keyword evidence="1" id="KW-0812">Transmembrane</keyword>
<proteinExistence type="predicted"/>
<dbReference type="EMBL" id="JAMQCP010000002">
    <property type="protein sequence ID" value="MDS0254514.1"/>
    <property type="molecule type" value="Genomic_DNA"/>
</dbReference>
<dbReference type="Proteomes" id="UP000656367">
    <property type="component" value="Unassembled WGS sequence"/>
</dbReference>
<evidence type="ECO:0000313" key="4">
    <source>
        <dbReference type="Proteomes" id="UP000656367"/>
    </source>
</evidence>
<organism evidence="2 4">
    <name type="scientific">Haloarcula argentinensis</name>
    <dbReference type="NCBI Taxonomy" id="43776"/>
    <lineage>
        <taxon>Archaea</taxon>
        <taxon>Methanobacteriati</taxon>
        <taxon>Methanobacteriota</taxon>
        <taxon>Stenosarchaea group</taxon>
        <taxon>Halobacteria</taxon>
        <taxon>Halobacteriales</taxon>
        <taxon>Haloarculaceae</taxon>
        <taxon>Haloarcula</taxon>
    </lineage>
</organism>